<reference evidence="4 5" key="1">
    <citation type="submission" date="2018-08" db="EMBL/GenBank/DDBJ databases">
        <title>Aeromicrobium sp. M2KJ-4, whole genome shotgun sequence.</title>
        <authorList>
            <person name="Tuo L."/>
        </authorList>
    </citation>
    <scope>NUCLEOTIDE SEQUENCE [LARGE SCALE GENOMIC DNA]</scope>
    <source>
        <strain evidence="4 5">M2KJ-4</strain>
    </source>
</reference>
<feature type="transmembrane region" description="Helical" evidence="1">
    <location>
        <begin position="41"/>
        <end position="61"/>
    </location>
</feature>
<dbReference type="GO" id="GO:0009103">
    <property type="term" value="P:lipopolysaccharide biosynthetic process"/>
    <property type="evidence" value="ECO:0007669"/>
    <property type="project" value="TreeGrafter"/>
</dbReference>
<dbReference type="GO" id="GO:0016747">
    <property type="term" value="F:acyltransferase activity, transferring groups other than amino-acyl groups"/>
    <property type="evidence" value="ECO:0007669"/>
    <property type="project" value="InterPro"/>
</dbReference>
<feature type="transmembrane region" description="Helical" evidence="1">
    <location>
        <begin position="82"/>
        <end position="106"/>
    </location>
</feature>
<feature type="transmembrane region" description="Helical" evidence="1">
    <location>
        <begin position="334"/>
        <end position="353"/>
    </location>
</feature>
<feature type="transmembrane region" description="Helical" evidence="1">
    <location>
        <begin position="218"/>
        <end position="236"/>
    </location>
</feature>
<dbReference type="Proteomes" id="UP000265581">
    <property type="component" value="Unassembled WGS sequence"/>
</dbReference>
<evidence type="ECO:0000259" key="2">
    <source>
        <dbReference type="Pfam" id="PF01757"/>
    </source>
</evidence>
<keyword evidence="4" id="KW-0808">Transferase</keyword>
<feature type="domain" description="Acyltransferase 3" evidence="2">
    <location>
        <begin position="16"/>
        <end position="350"/>
    </location>
</feature>
<dbReference type="Pfam" id="PF19040">
    <property type="entry name" value="SGNH"/>
    <property type="match status" value="1"/>
</dbReference>
<keyword evidence="1" id="KW-1133">Transmembrane helix</keyword>
<accession>A0A371P2T5</accession>
<sequence>MTTAEPGTPSGARRSDIQGLRAVAATLIVAFHAGALVPGGFFAVDIFFVISGFVITAMLLREHATTGSISLRRFYLRRVRRLFPSLALVVAVTMMLSILLLSPFSWGPLAPSGLASLFAVSNVYFAVATDGYFQTASDAVPLLHTWSLSVEEQFYLVFPTVVLLILARGRRRSLLVWAVAIVTVLSFVLCVVLTLAPLPGALSSQAPRLAFYSPMTRAWEFGAGALAALALTSRAVRPSRWAEAVGWAGVLTLAVAFVVVDEASFPGWSAALPVAATVLLLVSGSLASPAGTLIGRALSVRPMTWLGDRSYTWYLWHWPMIVAAHQWWPQSRAAEVLAGVGALGVAAVVYRWFERPIHDGTFVRPARTRPLMLAIVGGAVACCVVAGAASATSLGDDHLREQRQVVSQQHLDQVRGCDGGLVAGQGVPDRCRWDVEGSRGRLLLVGDSHAGHYSEAFVDAAADLGYSADVVTFPSCPFALGESADAACTSFVRDNVRALAAPDDPYDLVVVSTAAINSVRDPDLTSSAPATAGRWRRELETTLRPVAARTRVVTVVDNVQFPRLMTCLRRSVLSTDPAPGCLRPGEIDVSLHDASATAQQTAMDAIGGHALDPTVALCGARAACRPVDDDGVPIFRDVSHITVDESHRLSGVWSKRLAEVLATPRVAG</sequence>
<feature type="transmembrane region" description="Helical" evidence="1">
    <location>
        <begin position="373"/>
        <end position="394"/>
    </location>
</feature>
<feature type="transmembrane region" description="Helical" evidence="1">
    <location>
        <begin position="174"/>
        <end position="198"/>
    </location>
</feature>
<name>A0A371P2T5_9ACTN</name>
<evidence type="ECO:0000313" key="5">
    <source>
        <dbReference type="Proteomes" id="UP000265581"/>
    </source>
</evidence>
<comment type="caution">
    <text evidence="4">The sequence shown here is derived from an EMBL/GenBank/DDBJ whole genome shotgun (WGS) entry which is preliminary data.</text>
</comment>
<gene>
    <name evidence="4" type="ORF">DX116_13975</name>
</gene>
<protein>
    <submittedName>
        <fullName evidence="4">Acyltransferase</fullName>
    </submittedName>
</protein>
<dbReference type="AlphaFoldDB" id="A0A371P2T5"/>
<keyword evidence="1" id="KW-0472">Membrane</keyword>
<evidence type="ECO:0000256" key="1">
    <source>
        <dbReference type="SAM" id="Phobius"/>
    </source>
</evidence>
<keyword evidence="1" id="KW-0812">Transmembrane</keyword>
<evidence type="ECO:0000259" key="3">
    <source>
        <dbReference type="Pfam" id="PF19040"/>
    </source>
</evidence>
<feature type="transmembrane region" description="Helical" evidence="1">
    <location>
        <begin position="241"/>
        <end position="260"/>
    </location>
</feature>
<dbReference type="RefSeq" id="WP_119704855.1">
    <property type="nucleotide sequence ID" value="NZ_JBHSOI010000002.1"/>
</dbReference>
<dbReference type="InterPro" id="IPR043968">
    <property type="entry name" value="SGNH"/>
</dbReference>
<dbReference type="GO" id="GO:0016020">
    <property type="term" value="C:membrane"/>
    <property type="evidence" value="ECO:0007669"/>
    <property type="project" value="TreeGrafter"/>
</dbReference>
<feature type="transmembrane region" description="Helical" evidence="1">
    <location>
        <begin position="146"/>
        <end position="167"/>
    </location>
</feature>
<dbReference type="Pfam" id="PF01757">
    <property type="entry name" value="Acyl_transf_3"/>
    <property type="match status" value="1"/>
</dbReference>
<keyword evidence="5" id="KW-1185">Reference proteome</keyword>
<dbReference type="InterPro" id="IPR002656">
    <property type="entry name" value="Acyl_transf_3_dom"/>
</dbReference>
<dbReference type="InterPro" id="IPR050879">
    <property type="entry name" value="Acyltransferase_3"/>
</dbReference>
<keyword evidence="4" id="KW-0012">Acyltransferase</keyword>
<dbReference type="EMBL" id="QUBR01000002">
    <property type="protein sequence ID" value="REK70259.1"/>
    <property type="molecule type" value="Genomic_DNA"/>
</dbReference>
<feature type="transmembrane region" description="Helical" evidence="1">
    <location>
        <begin position="311"/>
        <end position="328"/>
    </location>
</feature>
<dbReference type="OrthoDB" id="3404679at2"/>
<organism evidence="4 5">
    <name type="scientific">Aeromicrobium endophyticum</name>
    <dbReference type="NCBI Taxonomy" id="2292704"/>
    <lineage>
        <taxon>Bacteria</taxon>
        <taxon>Bacillati</taxon>
        <taxon>Actinomycetota</taxon>
        <taxon>Actinomycetes</taxon>
        <taxon>Propionibacteriales</taxon>
        <taxon>Nocardioidaceae</taxon>
        <taxon>Aeromicrobium</taxon>
    </lineage>
</organism>
<feature type="transmembrane region" description="Helical" evidence="1">
    <location>
        <begin position="272"/>
        <end position="299"/>
    </location>
</feature>
<evidence type="ECO:0000313" key="4">
    <source>
        <dbReference type="EMBL" id="REK70259.1"/>
    </source>
</evidence>
<feature type="domain" description="SGNH" evidence="3">
    <location>
        <begin position="429"/>
        <end position="653"/>
    </location>
</feature>
<dbReference type="PANTHER" id="PTHR23028">
    <property type="entry name" value="ACETYLTRANSFERASE"/>
    <property type="match status" value="1"/>
</dbReference>
<proteinExistence type="predicted"/>
<dbReference type="PANTHER" id="PTHR23028:SF53">
    <property type="entry name" value="ACYL_TRANSF_3 DOMAIN-CONTAINING PROTEIN"/>
    <property type="match status" value="1"/>
</dbReference>